<dbReference type="Gene3D" id="1.10.443.10">
    <property type="entry name" value="Intergrase catalytic core"/>
    <property type="match status" value="1"/>
</dbReference>
<evidence type="ECO:0000313" key="9">
    <source>
        <dbReference type="Proteomes" id="UP000255061"/>
    </source>
</evidence>
<feature type="domain" description="Tyr recombinase" evidence="6">
    <location>
        <begin position="223"/>
        <end position="416"/>
    </location>
</feature>
<evidence type="ECO:0000259" key="6">
    <source>
        <dbReference type="PROSITE" id="PS51898"/>
    </source>
</evidence>
<dbReference type="InterPro" id="IPR050090">
    <property type="entry name" value="Tyrosine_recombinase_XerCD"/>
</dbReference>
<reference evidence="8 9" key="1">
    <citation type="submission" date="2018-06" db="EMBL/GenBank/DDBJ databases">
        <authorList>
            <consortium name="Pathogen Informatics"/>
            <person name="Doyle S."/>
        </authorList>
    </citation>
    <scope>NUCLEOTIDE SEQUENCE [LARGE SCALE GENOMIC DNA]</scope>
    <source>
        <strain evidence="8 9">NCTC10736</strain>
    </source>
</reference>
<keyword evidence="4" id="KW-0233">DNA recombination</keyword>
<dbReference type="EMBL" id="UGYV01000001">
    <property type="protein sequence ID" value="SUI65113.1"/>
    <property type="molecule type" value="Genomic_DNA"/>
</dbReference>
<dbReference type="CDD" id="cd01184">
    <property type="entry name" value="INT_C_like_1"/>
    <property type="match status" value="1"/>
</dbReference>
<evidence type="ECO:0000256" key="3">
    <source>
        <dbReference type="ARBA" id="ARBA00023125"/>
    </source>
</evidence>
<evidence type="ECO:0000256" key="4">
    <source>
        <dbReference type="ARBA" id="ARBA00023172"/>
    </source>
</evidence>
<proteinExistence type="inferred from homology"/>
<dbReference type="InterPro" id="IPR010998">
    <property type="entry name" value="Integrase_recombinase_N"/>
</dbReference>
<dbReference type="InterPro" id="IPR013762">
    <property type="entry name" value="Integrase-like_cat_sf"/>
</dbReference>
<protein>
    <submittedName>
        <fullName evidence="8">Site-specific tyrosine recombinase XerC</fullName>
    </submittedName>
</protein>
<evidence type="ECO:0000256" key="5">
    <source>
        <dbReference type="PROSITE-ProRule" id="PRU01248"/>
    </source>
</evidence>
<dbReference type="InterPro" id="IPR002104">
    <property type="entry name" value="Integrase_catalytic"/>
</dbReference>
<comment type="similarity">
    <text evidence="1">Belongs to the 'phage' integrase family.</text>
</comment>
<dbReference type="GO" id="GO:0006310">
    <property type="term" value="P:DNA recombination"/>
    <property type="evidence" value="ECO:0007669"/>
    <property type="project" value="UniProtKB-KW"/>
</dbReference>
<feature type="domain" description="Core-binding (CB)" evidence="7">
    <location>
        <begin position="116"/>
        <end position="198"/>
    </location>
</feature>
<dbReference type="SUPFAM" id="SSF56349">
    <property type="entry name" value="DNA breaking-rejoining enzymes"/>
    <property type="match status" value="1"/>
</dbReference>
<evidence type="ECO:0000256" key="2">
    <source>
        <dbReference type="ARBA" id="ARBA00022908"/>
    </source>
</evidence>
<organism evidence="8 9">
    <name type="scientific">Shewanella morhuae</name>
    <dbReference type="NCBI Taxonomy" id="365591"/>
    <lineage>
        <taxon>Bacteria</taxon>
        <taxon>Pseudomonadati</taxon>
        <taxon>Pseudomonadota</taxon>
        <taxon>Gammaproteobacteria</taxon>
        <taxon>Alteromonadales</taxon>
        <taxon>Shewanellaceae</taxon>
        <taxon>Shewanella</taxon>
    </lineage>
</organism>
<sequence length="423" mass="48333">MYLYRAPNNVYFTRICLAKSLRDIGYPFDVKVSLLTRDRSEAVIRNIDVAGTLKKLIKSIDEHTRINDFIRYVDEVINQLRTQFAQIDRPSSLIPQRQSKLTPAREVEVIPLKPQICFNEALTQFVASKHKAGIRLLSVKQLTQRIEHFITFTSATQVTHITSADAMQYGDTLLTQGRSYKSNKEYLAATFQFFKWCKLMNYCTQNPFESVTIGQKPKAKASDAKDRWSTLELKRLFDSAEYRVSDDDFKWVTLLMLHSGLRPSEACQLRISDIKSVNDSTYIAISEGGQGQRLKNINAVREVPIHANLLKRGFMAFVGSGAHQNGQLFGYKQVGQTEDWSYQYCKQLSTLQTKIGMKPNARPTAYSFRHTFIDSMKQLDISEHIVAQLVGHANPNITYSRYGKDINVCSGLIIYFSLNFCKI</sequence>
<dbReference type="GO" id="GO:0003677">
    <property type="term" value="F:DNA binding"/>
    <property type="evidence" value="ECO:0007669"/>
    <property type="project" value="UniProtKB-UniRule"/>
</dbReference>
<accession>A0A379ZMK4</accession>
<keyword evidence="2" id="KW-0229">DNA integration</keyword>
<dbReference type="Pfam" id="PF00589">
    <property type="entry name" value="Phage_integrase"/>
    <property type="match status" value="1"/>
</dbReference>
<keyword evidence="3 5" id="KW-0238">DNA-binding</keyword>
<dbReference type="PANTHER" id="PTHR30349">
    <property type="entry name" value="PHAGE INTEGRASE-RELATED"/>
    <property type="match status" value="1"/>
</dbReference>
<gene>
    <name evidence="8" type="ORF">NCTC10736_00811</name>
</gene>
<dbReference type="Proteomes" id="UP000255061">
    <property type="component" value="Unassembled WGS sequence"/>
</dbReference>
<name>A0A379ZMK4_9GAMM</name>
<dbReference type="InterPro" id="IPR044068">
    <property type="entry name" value="CB"/>
</dbReference>
<evidence type="ECO:0000256" key="1">
    <source>
        <dbReference type="ARBA" id="ARBA00008857"/>
    </source>
</evidence>
<evidence type="ECO:0000259" key="7">
    <source>
        <dbReference type="PROSITE" id="PS51900"/>
    </source>
</evidence>
<dbReference type="Gene3D" id="1.10.150.130">
    <property type="match status" value="1"/>
</dbReference>
<dbReference type="PROSITE" id="PS51900">
    <property type="entry name" value="CB"/>
    <property type="match status" value="1"/>
</dbReference>
<dbReference type="PROSITE" id="PS51898">
    <property type="entry name" value="TYR_RECOMBINASE"/>
    <property type="match status" value="1"/>
</dbReference>
<dbReference type="RefSeq" id="WP_115405505.1">
    <property type="nucleotide sequence ID" value="NZ_UGYV01000001.1"/>
</dbReference>
<dbReference type="InterPro" id="IPR011010">
    <property type="entry name" value="DNA_brk_join_enz"/>
</dbReference>
<dbReference type="PANTHER" id="PTHR30349:SF41">
    <property type="entry name" value="INTEGRASE_RECOMBINASE PROTEIN MJ0367-RELATED"/>
    <property type="match status" value="1"/>
</dbReference>
<dbReference type="AlphaFoldDB" id="A0A379ZMK4"/>
<dbReference type="GO" id="GO:0015074">
    <property type="term" value="P:DNA integration"/>
    <property type="evidence" value="ECO:0007669"/>
    <property type="project" value="UniProtKB-KW"/>
</dbReference>
<evidence type="ECO:0000313" key="8">
    <source>
        <dbReference type="EMBL" id="SUI65113.1"/>
    </source>
</evidence>